<dbReference type="STRING" id="930990.A0A067LWT3"/>
<dbReference type="Pfam" id="PF07993">
    <property type="entry name" value="NAD_binding_4"/>
    <property type="match status" value="1"/>
</dbReference>
<evidence type="ECO:0000313" key="5">
    <source>
        <dbReference type="Proteomes" id="UP000027195"/>
    </source>
</evidence>
<name>A0A067LWT3_BOTB1</name>
<proteinExistence type="predicted"/>
<dbReference type="InParanoid" id="A0A067LWT3"/>
<evidence type="ECO:0000256" key="2">
    <source>
        <dbReference type="ARBA" id="ARBA00022553"/>
    </source>
</evidence>
<dbReference type="InterPro" id="IPR036291">
    <property type="entry name" value="NAD(P)-bd_dom_sf"/>
</dbReference>
<dbReference type="Gene3D" id="3.40.50.12780">
    <property type="entry name" value="N-terminal domain of ligase-like"/>
    <property type="match status" value="1"/>
</dbReference>
<dbReference type="HOGENOM" id="CLU_002220_1_0_1"/>
<dbReference type="SMART" id="SM00823">
    <property type="entry name" value="PKS_PP"/>
    <property type="match status" value="1"/>
</dbReference>
<dbReference type="OrthoDB" id="429813at2759"/>
<dbReference type="InterPro" id="IPR013120">
    <property type="entry name" value="FAR_NAD-bd"/>
</dbReference>
<dbReference type="InterPro" id="IPR020845">
    <property type="entry name" value="AMP-binding_CS"/>
</dbReference>
<dbReference type="SUPFAM" id="SSF56801">
    <property type="entry name" value="Acetyl-CoA synthetase-like"/>
    <property type="match status" value="1"/>
</dbReference>
<organism evidence="4 5">
    <name type="scientific">Botryobasidium botryosum (strain FD-172 SS1)</name>
    <dbReference type="NCBI Taxonomy" id="930990"/>
    <lineage>
        <taxon>Eukaryota</taxon>
        <taxon>Fungi</taxon>
        <taxon>Dikarya</taxon>
        <taxon>Basidiomycota</taxon>
        <taxon>Agaricomycotina</taxon>
        <taxon>Agaricomycetes</taxon>
        <taxon>Cantharellales</taxon>
        <taxon>Botryobasidiaceae</taxon>
        <taxon>Botryobasidium</taxon>
    </lineage>
</organism>
<evidence type="ECO:0000256" key="1">
    <source>
        <dbReference type="ARBA" id="ARBA00022450"/>
    </source>
</evidence>
<dbReference type="Pfam" id="PF00501">
    <property type="entry name" value="AMP-binding"/>
    <property type="match status" value="1"/>
</dbReference>
<dbReference type="GO" id="GO:0031177">
    <property type="term" value="F:phosphopantetheine binding"/>
    <property type="evidence" value="ECO:0007669"/>
    <property type="project" value="InterPro"/>
</dbReference>
<protein>
    <recommendedName>
        <fullName evidence="3">Polyketide synthase-like phosphopantetheine-binding domain-containing protein</fullName>
    </recommendedName>
</protein>
<dbReference type="InterPro" id="IPR000873">
    <property type="entry name" value="AMP-dep_synth/lig_dom"/>
</dbReference>
<evidence type="ECO:0000259" key="3">
    <source>
        <dbReference type="SMART" id="SM00823"/>
    </source>
</evidence>
<dbReference type="InterPro" id="IPR020806">
    <property type="entry name" value="PKS_PP-bd"/>
</dbReference>
<dbReference type="Gene3D" id="1.10.1200.10">
    <property type="entry name" value="ACP-like"/>
    <property type="match status" value="1"/>
</dbReference>
<dbReference type="SUPFAM" id="SSF47336">
    <property type="entry name" value="ACP-like"/>
    <property type="match status" value="1"/>
</dbReference>
<dbReference type="InterPro" id="IPR042099">
    <property type="entry name" value="ANL_N_sf"/>
</dbReference>
<sequence>MENLPLPPTPQGVGSKTFTPPLLDGSITFPQMIDHHLELSPKHPFFRFKPTASSSSNYDDLLWGDVARAIHRAARFIREHATSALTDPTSVPVIAVLSAADPVTYFTFTHGVIRAGYQVFLLSHHNSPTALAHLLVEAGTTHLFISNDLSVRNIGRAALDLLKINQPGYSLHTCGFPRFQDLYPSAESDVGFEPLMPMETPSLDSTIMILHSSGSTSFPKPIKITHRSVLEWARIPWYGGSDLCGEVLGMHALPWFHAYANMVVAGAATSGFICAIFPPGDRSPPALSPVSILKEMVATDCTVIISVARLIEEWACDSDAVAALTRVKCVVFAGVSLKQDVGNFLSSSGVSLTSLYGITEAGPISKFFPASPAPEDWEYFEFSHHTAPFLQPQEDAAGTFEVFFPSISTHTPAVLNANIKGKPAYATNDLVGQHPKNPALYKIVGRVDDQIILSTSEKTNPGPLEDIIKYDPMIKNAVMFGRERYQNGVLIEPKKEYEIDPADLEALASFRNAIWESVERANAYGPSHSRIFKEMIVVTNSSKPFLYTAKGSIKRQLTIDHFQEEIEATYRAVENAVQTSFKPPVTWDYASVLEFVRKVVFSDLGHELKDDDDIFQHGGDSLLATHVRNTILHALRENGISVAKITQNLVYSTPTILGLARYVSSIGNPSNADAVEDRHTRTRALEDMVTKYTSDFPIHNPTALAPASEVVLLTGSTGSLGSAVLAHLVTLSSVSRIYAFNRKSRDGTSIRQRQLKSLESQGLNANIVDSPKVILVEGDTAAKDLGIPSELYDEIRNSITLIILNAWHVDFKLTLPSFEPLIRGARNLIDLALASPHPTPPRVLFTSSISVVMKWDGSCAVPEDFAKHTTVVADMGYGESKWVAERILQIAGEVTALQPVIARIGQISGGANGFWNQSEWLPCIVRSGQVLGVLPQAQGDVSWLPLPVAAIALVEMRNSPYGVIHLCHPRPVSWSSIFTHIASSLGAEMVPFADWLRRLEGSLESADKIQVEEANRNPALMFLDTFQQCISVADSGISFRDAIGFPMLETTRAVEVAHSLRAENLNQLRAEDVEQWLAYWRRSGFLHPVQLLV</sequence>
<keyword evidence="5" id="KW-1185">Reference proteome</keyword>
<dbReference type="PANTHER" id="PTHR43439:SF2">
    <property type="entry name" value="ENZYME, PUTATIVE (JCVI)-RELATED"/>
    <property type="match status" value="1"/>
</dbReference>
<dbReference type="Pfam" id="PF23562">
    <property type="entry name" value="AMP-binding_C_3"/>
    <property type="match status" value="1"/>
</dbReference>
<keyword evidence="2" id="KW-0597">Phosphoprotein</keyword>
<dbReference type="InterPro" id="IPR036736">
    <property type="entry name" value="ACP-like_sf"/>
</dbReference>
<dbReference type="Gene3D" id="3.40.50.720">
    <property type="entry name" value="NAD(P)-binding Rossmann-like Domain"/>
    <property type="match status" value="1"/>
</dbReference>
<feature type="domain" description="Polyketide synthase-like phosphopantetheine-binding" evidence="3">
    <location>
        <begin position="593"/>
        <end position="667"/>
    </location>
</feature>
<dbReference type="Proteomes" id="UP000027195">
    <property type="component" value="Unassembled WGS sequence"/>
</dbReference>
<dbReference type="EMBL" id="KL198103">
    <property type="protein sequence ID" value="KDQ07664.1"/>
    <property type="molecule type" value="Genomic_DNA"/>
</dbReference>
<dbReference type="InterPro" id="IPR051414">
    <property type="entry name" value="Adenylate-forming_Reductase"/>
</dbReference>
<gene>
    <name evidence="4" type="ORF">BOTBODRAFT_139808</name>
</gene>
<evidence type="ECO:0000313" key="4">
    <source>
        <dbReference type="EMBL" id="KDQ07664.1"/>
    </source>
</evidence>
<dbReference type="PROSITE" id="PS00455">
    <property type="entry name" value="AMP_BINDING"/>
    <property type="match status" value="1"/>
</dbReference>
<accession>A0A067LWT3</accession>
<keyword evidence="1" id="KW-0596">Phosphopantetheine</keyword>
<reference evidence="5" key="1">
    <citation type="journal article" date="2014" name="Proc. Natl. Acad. Sci. U.S.A.">
        <title>Extensive sampling of basidiomycete genomes demonstrates inadequacy of the white-rot/brown-rot paradigm for wood decay fungi.</title>
        <authorList>
            <person name="Riley R."/>
            <person name="Salamov A.A."/>
            <person name="Brown D.W."/>
            <person name="Nagy L.G."/>
            <person name="Floudas D."/>
            <person name="Held B.W."/>
            <person name="Levasseur A."/>
            <person name="Lombard V."/>
            <person name="Morin E."/>
            <person name="Otillar R."/>
            <person name="Lindquist E.A."/>
            <person name="Sun H."/>
            <person name="LaButti K.M."/>
            <person name="Schmutz J."/>
            <person name="Jabbour D."/>
            <person name="Luo H."/>
            <person name="Baker S.E."/>
            <person name="Pisabarro A.G."/>
            <person name="Walton J.D."/>
            <person name="Blanchette R.A."/>
            <person name="Henrissat B."/>
            <person name="Martin F."/>
            <person name="Cullen D."/>
            <person name="Hibbett D.S."/>
            <person name="Grigoriev I.V."/>
        </authorList>
    </citation>
    <scope>NUCLEOTIDE SEQUENCE [LARGE SCALE GENOMIC DNA]</scope>
    <source>
        <strain evidence="5">FD-172 SS1</strain>
    </source>
</reference>
<dbReference type="AlphaFoldDB" id="A0A067LWT3"/>
<dbReference type="PANTHER" id="PTHR43439">
    <property type="entry name" value="PHENYLACETATE-COENZYME A LIGASE"/>
    <property type="match status" value="1"/>
</dbReference>
<dbReference type="SUPFAM" id="SSF51735">
    <property type="entry name" value="NAD(P)-binding Rossmann-fold domains"/>
    <property type="match status" value="1"/>
</dbReference>